<keyword evidence="8" id="KW-0243">Dynein</keyword>
<evidence type="ECO:0000259" key="17">
    <source>
        <dbReference type="Pfam" id="PF01833"/>
    </source>
</evidence>
<dbReference type="FunFam" id="3.40.50.300:FF:000049">
    <property type="entry name" value="Dynein, axonemal, heavy chain 5"/>
    <property type="match status" value="1"/>
</dbReference>
<dbReference type="Gene3D" id="1.20.920.30">
    <property type="match status" value="1"/>
</dbReference>
<dbReference type="FunFam" id="1.20.140.100:FF:000001">
    <property type="entry name" value="dynein heavy chain 17, axonemal"/>
    <property type="match status" value="1"/>
</dbReference>
<reference evidence="28" key="1">
    <citation type="submission" date="2022-10" db="EMBL/GenBank/DDBJ databases">
        <authorList>
            <person name="Chen Y."/>
            <person name="Dougan E. K."/>
            <person name="Chan C."/>
            <person name="Rhodes N."/>
            <person name="Thang M."/>
        </authorList>
    </citation>
    <scope>NUCLEOTIDE SEQUENCE</scope>
</reference>
<dbReference type="Gene3D" id="3.20.180.20">
    <property type="entry name" value="Dynein heavy chain, N-terminal domain 2"/>
    <property type="match status" value="1"/>
</dbReference>
<feature type="domain" description="Dynein heavy chain AAA 5 extension" evidence="24">
    <location>
        <begin position="1558"/>
        <end position="1667"/>
    </location>
</feature>
<keyword evidence="9 15" id="KW-0175">Coiled coil</keyword>
<protein>
    <submittedName>
        <fullName evidence="30">AAA+ ATPase domain-containing protein</fullName>
    </submittedName>
</protein>
<dbReference type="FunFam" id="1.20.920.20:FF:000001">
    <property type="entry name" value="dynein heavy chain 2, axonemal"/>
    <property type="match status" value="1"/>
</dbReference>
<evidence type="ECO:0000313" key="29">
    <source>
        <dbReference type="EMBL" id="CAL1129171.1"/>
    </source>
</evidence>
<feature type="domain" description="Dynein heavy chain AAA lid" evidence="26">
    <location>
        <begin position="3694"/>
        <end position="3855"/>
    </location>
</feature>
<dbReference type="Gene3D" id="1.20.58.1120">
    <property type="match status" value="1"/>
</dbReference>
<evidence type="ECO:0000313" key="30">
    <source>
        <dbReference type="EMBL" id="CAL4763108.1"/>
    </source>
</evidence>
<evidence type="ECO:0000259" key="23">
    <source>
        <dbReference type="Pfam" id="PF12781"/>
    </source>
</evidence>
<dbReference type="InterPro" id="IPR001298">
    <property type="entry name" value="Filamin/ABP280_rpt"/>
</dbReference>
<feature type="domain" description="Dynein heavy chain ATP-binding dynein motor region" evidence="23">
    <location>
        <begin position="2702"/>
        <end position="2920"/>
    </location>
</feature>
<dbReference type="Pfam" id="PF08393">
    <property type="entry name" value="DHC_N2"/>
    <property type="match status" value="1"/>
</dbReference>
<evidence type="ECO:0000256" key="9">
    <source>
        <dbReference type="ARBA" id="ARBA00023054"/>
    </source>
</evidence>
<keyword evidence="31" id="KW-1185">Reference proteome</keyword>
<evidence type="ECO:0000259" key="19">
    <source>
        <dbReference type="Pfam" id="PF08393"/>
    </source>
</evidence>
<keyword evidence="10" id="KW-0969">Cilium</keyword>
<evidence type="ECO:0000256" key="13">
    <source>
        <dbReference type="ARBA" id="ARBA00023273"/>
    </source>
</evidence>
<dbReference type="InterPro" id="IPR035699">
    <property type="entry name" value="AAA_6"/>
</dbReference>
<proteinExistence type="inferred from homology"/>
<evidence type="ECO:0000256" key="10">
    <source>
        <dbReference type="ARBA" id="ARBA00023069"/>
    </source>
</evidence>
<dbReference type="PROSITE" id="PS50194">
    <property type="entry name" value="FILAMIN_REPEAT"/>
    <property type="match status" value="1"/>
</dbReference>
<dbReference type="Gene3D" id="1.20.140.100">
    <property type="entry name" value="Dynein heavy chain, N-terminal domain 2"/>
    <property type="match status" value="1"/>
</dbReference>
<dbReference type="InterPro" id="IPR043157">
    <property type="entry name" value="Dynein_AAA1S"/>
</dbReference>
<dbReference type="InterPro" id="IPR013783">
    <property type="entry name" value="Ig-like_fold"/>
</dbReference>
<evidence type="ECO:0000256" key="5">
    <source>
        <dbReference type="ARBA" id="ARBA00022737"/>
    </source>
</evidence>
<sequence>MIFQRGRSTQQPAYRFPRFFSRFSKISPPIKESRLVIFGGWANKWLDDVWQINVSSIVGPPYAITKVEPPLGPVTGQMKVTIYGVGFQSTNGMVIIEFSSGKLSATTQGNVLNDEVIECLTPSVAGTIGPKDCQVKVQIGPRDFTTTVAHYSYFLNSIAEKSLCFGPGILQEQQANAETRFMIQARNQLGENRKSGRDEFMVTVQQKVLNAEGKEVLRDVAFELNDLNDGKTEVKYMADEGELVIHVKLMDENGKPRPIRGSPFRPTLTKRQGGSHGIAGMARNRANEYSGPVVTAWLGTTLKSLDEFYQTTNTGHQTKLKEGDVMNLIKVMNHIKDMYDQQDTLILRQVFPGDFQDEVVETLAQLEREGLPSDKQLKQLKKIGANLVQLKQDIVAKEKEIQPMVQKESEFYKKGIADFENELKTYQGGLKKEAYYFYKSGLELAQKRLQDVTTDLDNFDKRMDDLLHIATNFNYPEELNNSKKIMVAMREDVANCKGLWEFEVQRIKVTEGFLVVRWGQVVAGDMEDEIKALFKKLKEVKVDRKCDAFVGVQDVVKKWTVFCPLVGELRDPAMRQRHWAQLMDQCGKSITVTPEILLRDMWNLELHKNPDFVEDTADQAKQEMKMENTLKKLQKEWAEVDFGFDSHRGTEVMLMKRLGRVLGLMADDKFEMLEEHQVQVQNMFASRFLSTFETEVVSWQKTLANISEVSTLLSEVQRSWVFLENLFIFSDEVKKELPEESDKFVGIDMDVKEILMNGYQIKAAKEFCNQGNIFQKLEKVQGALEMCQKALNDFMDSKKRAFPRFYFMSSNDLLDVLSNGTSTATSLPRCLPTGQGERAFCAGEGLEFMFPKFFIAIDSYNLEFPDGEDPISMTEDNRPHAVGMNACVGKEYVPFPEPLPLLGKVESYLDKCIEWFQKALKHFAKQDKEKYFSEGCMDDGFKRGEFIASSQAAQCALLVQLITWVMLVENGFAAAQDGKEDAVHDAWQESHRLLLKLIEKTMTNLDKPTRQKIMCAITLDAHNRDVQERLVQEKVISKDAFQWQSMLKCYWKEDVDDASMEIADAKLPYGYEYLGNGPRLVVTPLTDRIYVTATQALHLCMGCAPAGPAGTGKTESTKDLANAVAKACYVINAAPEMDYLTLGDIYKGLSASGSWGCFDEFNRLVPEVLSVCTVQFKAVCDAIRAGMTRFMLQGDEINLNPQVGCFITMNPGYLGRSELPEGLKALFRPITVMVPDFKLIMENMFMGEGFTEAKALGLKFSTLYALNKDLLSQSKKYDWGMRAIKSVLVVAGGFKRADASLSEQAVLMRSLRDTNVAKIEGDDLRIFMALLGDLFPGIDVPRARDYEMEEVLVDVMQTDYGYTHDPDGYLLLKITQLIELLGIRHCVFLMGNPGSFKSAMWKVLKNAKTRRGEKTTTVDFSPKAISTNELYGFVNMQTREWKDGIISKVMRDLGQIPDTHPKWIMLDGDLDANWIESMNSVMDDNRLLTLPSNERIPLKVHMKMIFEIRDLNYATPATATRAGIVCMDDTFGVQWRSYVKSWIKKQEHPDNIKDQLWNFFEKCGASTTIWMLKNVKILVPMVDICLISACCSLLDNLLSPATYESLEYWFMFCFTAACGLCLAEVDGVDYRKNFSNWWKGEMKSVKYPSKGGIFDYYVKDAKFEEWSTAVETLEYSSETPMGEVTVTTNETYAMSYLMKALIEQHHPVMLIGLAGCGKTQSCLGLLKSLPPDVFTYYAMNMSYYTDSTLLQTMMENPLEKKAVFFSPDLDMAGKLYAPPGKLQLIYFVDDLNMPALDKYNTQSAIELMKQKQDYGHWYDRQKILVKDIGNTQYLCCMNPTAGSFIVNQRLQRHFWCCAVPFPEQSALLTIYSTFMKGHFERLPFKGPVQEQVSGIIKAALSLHSMVVSNFRKTASNFHYEFNIRHMSGVFSGLLQAKPGEFAEAEKVVLLWIHESERIYGDRLVSPQDLKKYRALAADLSKKMFGKFNFAKYFQEKNPEPLVFAPFSKGIQEMDGGGFYDKIPSTERLSQLLGEALREYNENNAAMDLVLFNDAMCHVGKICRIITSTPGHPLLVGVGGSGRQSLSRLSSYTCLYQTMMIVISGSYGMNDLKADLQAMYTKAGVKDEGVLFLFTDGQITNEKFLVFINDLLASGDIADLYASDEKDAIRNGVRSGCKGAGIQDTPENLWSFFISRIRKNLHMSLCFSPVGDAMRNRARKFPALVNCTVIDWFQPWPMDALYNVGAKFLEPIEQLGPLDSPVRLGIMDFLPFSFEAAGQVATTFMNVQRRFAYTTPKSFLELIKLYTSMVGMKVDALEDQKDRLTNGLEKLRATSEQVAGLEEELKEKAVVVAEKAAAADVFAKEVGEKKATVEEESAKAAVEAEKCAKIAKDVSIQQADCEKDLAAAIPLVEQAEKALDVLDKKDFQELKALAKPPGGVDLVCEAAMHLQAGYDENIELDKKGFVKDPTWKGAQKMMNNPEKFLQNLKGFKSYIDDGKVPQQNVEKARKIQTNMGDEFSKEGMSKKSSAAAGLCVWIINIIMYYDVVVQVEPKRNALREATDTLNAANTKLAEVKELVQTLETNLAALMKEFDKAMAEKSALMADAEKCQNKLNMAQRLVGALAANGVIWEQTVENAGQELVFIPGDTLVACSYASYVGVFTRQYREDTVDAFVQYLTKKGVPLGPKPDPLAVLATDAEMAAWAGQGLPSDRVSCENGAILCNSQRWSVLGDVNGELSEGLIIDPQLQGIVWIKNRESDNGLQEVNGQTEKQHDIVSEISGIQHRKHGPDMAFRIQRMLSTFEMSLDQGKPVLIENMGEGIDAVIMPVVSRNTIKRGNKRVVKLGDKEIVLNNSFKLFMQTKLSNPHYPPEIQAECTIINFTVTEDGLEDQLLFLVVKLERPDLAKKKSELIKQQNEFKVNPWFLRGFWLQKSAMAAMAAMKKPSRSASSKAPAMAPKRGWRRPAAAAKRPAAKAVKAAKAMKVMKVMKAQRPRLPPSNSSRALKQITLARSLKAFATAVSRVNDVNRLAQMHPDWLRRLVIDDCWNFNRNGWRYQHNRLNRDKLELLLDAGLDVDTPGLLFTAVWGSASCLSLLLKRGADPLGDRARTQGPTWNLDLEQCPFVAAAEEKGTVEQLRELKKALERHPKYAHRANQEWRDAIERIHENLLEMSGRKSYVNKKKWLRDEILQYVDKGYAVTLAHLEALLLEKLANAEGDILDDTELILSLEEAKKTSDEVKEKVVVAQETELKINETSEFYRPTGARGSLLFFQLMSLCNMHTFYKYSLDAYLMVVTRAVNSVTLRKPKEVKEEPKVDETTEAEGGEDEEGDEEDAEDEVAEEAAPEEEEEEEIIELTGKELKLRVDLLQNIITLFVWNYTRRGLLDSDKLTVVSMMCMNILVRAGKITAEEKETLIRCPPDPTPPVMPENARSWLSETQWAQLKTLENMEAFKKGGQLTQNIEQDSLGWKRWYSEEKAENADLPRSARDLNQFQRLFLLRVMRQDRIGAALSQFVIDNLGQDFVEQPPFDMEASLEESTAITPFFFVLFPGVDPTPTIEALGRKLGKTEANGQLLNISMGQGQEKIALNALNKMAKEGGWIMLQNIHLMQAWLKDLERALEVIEEFVHDDFRCFLTSEPPGAMQGKLWDLIPEPILQRCIKVADEAPSDLKSNLRRAYSKFSQENIDACLKPREFKATLFALCFFHSLISGRIKFGAQGWSKKYPFNDGDLTICGQVLRNYLNNAENLGTEVPWPDLRYIFGEIMYGGHITDPWDRRVPRRLLREGRSVNGDRFWYPVNNTYLAVLVTPELLVGGSLAPGFKSPDATKLEYSHYVKYIEERFPPEVPQMFGLHPNAEIGFLTNQGISIFKTIAEITGGGGGGGSSDISASTPLITSYLSSLPTNLDMIDIRGRLKEEDYTPFIIVSLQEADRVNGLLDQIRSSLLELELGISGALNVTEKMEVIFMGSGDGFCQKRDSVDTALRLNSPAVVPFFRDQMLSADLQANKVNALWAEKAYPSLKALSAWFADFVLRHEQVVEWTAQLKLLKSIWISGLFNSMSFLTSNMQVAARSNSLPLDYMTNRCRFYNTRDLAEITGVPAQGVNVHGLFLEGAGWEDGKGEDEGYITESKMKDLHPSMPVCNIFAVHINEMDWNAMYHCPVFSTSLRGATFIFQANVRMDPDDNEYRWVLAGAAMLQIDEASLEAEFLVDRLRISVGLAGLASYMLVPSMDLELSEQEKAVLEKEQKENVAPRNQKEEKVLLFPVRVLFPDGSTATLEVNPCARGASVLTQLLPLKRSHLWPEDFAVFLPSGRLLDFHKPLQAQGVHGGMDLRVDEAGVAEPASKRDVSEDEETDFDNLHFSREVENGWNLIYWPLCVALATFDEAKQAMQKHKEVVVMGWNACHDLEASTGGYVMQLCQEVCFNVGSDYLIVTGSEAAPEEWWPTAQEEADLSAAERVGQLRGPSAPQRPKTSVLRIDPYAAPNELAPALLAGLRAAGCGTSITLLVVCRAYQSRRPVSVLNWCLQQEDYAQWRMTVLPYSWDPRFVYLEDCKARGNEVILEAQLLTEMNPMVWMEEEGQEAEIALSRLLLAHPTAVPRRHWHNGFYSKPFKERTRLARDGVAEHCEWFRWQKPAPLSAESHAAAEGFSRSTKAVAEPPEDDDEEPPPLVSHE</sequence>
<dbReference type="Gene3D" id="2.60.40.10">
    <property type="entry name" value="Immunoglobulins"/>
    <property type="match status" value="2"/>
</dbReference>
<dbReference type="SUPFAM" id="SSF81296">
    <property type="entry name" value="E set domains"/>
    <property type="match status" value="1"/>
</dbReference>
<dbReference type="GO" id="GO:0051959">
    <property type="term" value="F:dynein light intermediate chain binding"/>
    <property type="evidence" value="ECO:0007669"/>
    <property type="project" value="InterPro"/>
</dbReference>
<dbReference type="SUPFAM" id="SSF52540">
    <property type="entry name" value="P-loop containing nucleoside triphosphate hydrolases"/>
    <property type="match status" value="4"/>
</dbReference>
<reference evidence="29" key="2">
    <citation type="submission" date="2024-04" db="EMBL/GenBank/DDBJ databases">
        <authorList>
            <person name="Chen Y."/>
            <person name="Shah S."/>
            <person name="Dougan E. K."/>
            <person name="Thang M."/>
            <person name="Chan C."/>
        </authorList>
    </citation>
    <scope>NUCLEOTIDE SEQUENCE [LARGE SCALE GENOMIC DNA]</scope>
</reference>
<feature type="compositionally biased region" description="Basic and acidic residues" evidence="16">
    <location>
        <begin position="3307"/>
        <end position="3317"/>
    </location>
</feature>
<dbReference type="Gene3D" id="3.10.490.20">
    <property type="match status" value="1"/>
</dbReference>
<evidence type="ECO:0000259" key="25">
    <source>
        <dbReference type="Pfam" id="PF17857"/>
    </source>
</evidence>
<dbReference type="InterPro" id="IPR042222">
    <property type="entry name" value="Dynein_2_N"/>
</dbReference>
<dbReference type="CDD" id="cd00102">
    <property type="entry name" value="IPT"/>
    <property type="match status" value="1"/>
</dbReference>
<dbReference type="EMBL" id="CAMXCT020000224">
    <property type="protein sequence ID" value="CAL1129171.1"/>
    <property type="molecule type" value="Genomic_DNA"/>
</dbReference>
<dbReference type="EMBL" id="CAMXCT010000224">
    <property type="protein sequence ID" value="CAI3975796.1"/>
    <property type="molecule type" value="Genomic_DNA"/>
</dbReference>
<feature type="domain" description="Dynein heavy chain 3 AAA+ lid" evidence="25">
    <location>
        <begin position="1896"/>
        <end position="1986"/>
    </location>
</feature>
<dbReference type="EMBL" id="CAMXCT030000224">
    <property type="protein sequence ID" value="CAL4763108.1"/>
    <property type="molecule type" value="Genomic_DNA"/>
</dbReference>
<comment type="caution">
    <text evidence="28">The sequence shown here is derived from an EMBL/GenBank/DDBJ whole genome shotgun (WGS) entry which is preliminary data.</text>
</comment>
<dbReference type="InterPro" id="IPR024317">
    <property type="entry name" value="Dynein_heavy_chain_D4_dom"/>
</dbReference>
<dbReference type="GO" id="GO:0005930">
    <property type="term" value="C:axoneme"/>
    <property type="evidence" value="ECO:0007669"/>
    <property type="project" value="UniProtKB-SubCell"/>
</dbReference>
<feature type="region of interest" description="Disordered" evidence="16">
    <location>
        <begin position="4640"/>
        <end position="4673"/>
    </location>
</feature>
<feature type="domain" description="Dynein heavy chain C-terminal" evidence="27">
    <location>
        <begin position="3997"/>
        <end position="4195"/>
    </location>
</feature>
<dbReference type="Gene3D" id="1.10.8.710">
    <property type="match status" value="1"/>
</dbReference>
<dbReference type="Gene3D" id="1.20.1270.280">
    <property type="match status" value="2"/>
</dbReference>
<dbReference type="InterPro" id="IPR014756">
    <property type="entry name" value="Ig_E-set"/>
</dbReference>
<dbReference type="Pfam" id="PF18199">
    <property type="entry name" value="Dynein_C"/>
    <property type="match status" value="2"/>
</dbReference>
<dbReference type="InterPro" id="IPR041589">
    <property type="entry name" value="DNAH3_AAA_lid_1"/>
</dbReference>
<dbReference type="OrthoDB" id="424310at2759"/>
<dbReference type="InterPro" id="IPR013602">
    <property type="entry name" value="Dynein_heavy_linker"/>
</dbReference>
<dbReference type="InterPro" id="IPR004273">
    <property type="entry name" value="Dynein_heavy_D6_P-loop"/>
</dbReference>
<feature type="coiled-coil region" evidence="15">
    <location>
        <begin position="2313"/>
        <end position="2347"/>
    </location>
</feature>
<dbReference type="Pfam" id="PF17852">
    <property type="entry name" value="Dynein_AAA_lid"/>
    <property type="match status" value="1"/>
</dbReference>
<organism evidence="28">
    <name type="scientific">Cladocopium goreaui</name>
    <dbReference type="NCBI Taxonomy" id="2562237"/>
    <lineage>
        <taxon>Eukaryota</taxon>
        <taxon>Sar</taxon>
        <taxon>Alveolata</taxon>
        <taxon>Dinophyceae</taxon>
        <taxon>Suessiales</taxon>
        <taxon>Symbiodiniaceae</taxon>
        <taxon>Cladocopium</taxon>
    </lineage>
</organism>
<dbReference type="Gene3D" id="3.40.50.300">
    <property type="entry name" value="P-loop containing nucleotide triphosphate hydrolases"/>
    <property type="match status" value="5"/>
</dbReference>
<feature type="domain" description="Dynein heavy chain region D6 P-loop" evidence="18">
    <location>
        <begin position="3539"/>
        <end position="3661"/>
    </location>
</feature>
<dbReference type="PANTHER" id="PTHR45703:SF8">
    <property type="entry name" value="DYNEINS HEAVY CHAIN"/>
    <property type="match status" value="1"/>
</dbReference>
<dbReference type="FunFam" id="3.40.50.300:FF:000738">
    <property type="entry name" value="Dynein heavy chain axonemal"/>
    <property type="match status" value="1"/>
</dbReference>
<dbReference type="InterPro" id="IPR024743">
    <property type="entry name" value="Dynein_HC_stalk"/>
</dbReference>
<keyword evidence="3" id="KW-0963">Cytoplasm</keyword>
<evidence type="ECO:0000256" key="15">
    <source>
        <dbReference type="SAM" id="Coils"/>
    </source>
</evidence>
<evidence type="ECO:0000259" key="20">
    <source>
        <dbReference type="Pfam" id="PF12774"/>
    </source>
</evidence>
<evidence type="ECO:0000256" key="16">
    <source>
        <dbReference type="SAM" id="MobiDB-lite"/>
    </source>
</evidence>
<dbReference type="GO" id="GO:0005524">
    <property type="term" value="F:ATP binding"/>
    <property type="evidence" value="ECO:0007669"/>
    <property type="project" value="UniProtKB-KW"/>
</dbReference>
<evidence type="ECO:0000256" key="6">
    <source>
        <dbReference type="ARBA" id="ARBA00022741"/>
    </source>
</evidence>
<dbReference type="Pfam" id="PF17857">
    <property type="entry name" value="AAA_lid_1"/>
    <property type="match status" value="1"/>
</dbReference>
<evidence type="ECO:0000256" key="12">
    <source>
        <dbReference type="ARBA" id="ARBA00023212"/>
    </source>
</evidence>
<dbReference type="Gene3D" id="6.10.140.1060">
    <property type="match status" value="1"/>
</dbReference>
<feature type="coiled-coil region" evidence="15">
    <location>
        <begin position="2557"/>
        <end position="2605"/>
    </location>
</feature>
<dbReference type="InterPro" id="IPR043160">
    <property type="entry name" value="Dynein_C_barrel"/>
</dbReference>
<dbReference type="Gene3D" id="1.10.8.720">
    <property type="entry name" value="Region D6 of dynein motor"/>
    <property type="match status" value="1"/>
</dbReference>
<dbReference type="GO" id="GO:0008569">
    <property type="term" value="F:minus-end-directed microtubule motor activity"/>
    <property type="evidence" value="ECO:0007669"/>
    <property type="project" value="InterPro"/>
</dbReference>
<dbReference type="FunFam" id="3.40.50.300:FF:002141">
    <property type="entry name" value="Dynein heavy chain"/>
    <property type="match status" value="1"/>
</dbReference>
<dbReference type="Gene3D" id="1.10.8.1220">
    <property type="match status" value="1"/>
</dbReference>
<evidence type="ECO:0000259" key="26">
    <source>
        <dbReference type="Pfam" id="PF18198"/>
    </source>
</evidence>
<feature type="region of interest" description="Disordered" evidence="16">
    <location>
        <begin position="255"/>
        <end position="276"/>
    </location>
</feature>
<dbReference type="Pfam" id="PF12774">
    <property type="entry name" value="AAA_6"/>
    <property type="match status" value="1"/>
</dbReference>
<dbReference type="Pfam" id="PF12781">
    <property type="entry name" value="AAA_9"/>
    <property type="match status" value="2"/>
</dbReference>
<evidence type="ECO:0000259" key="24">
    <source>
        <dbReference type="Pfam" id="PF17852"/>
    </source>
</evidence>
<feature type="region of interest" description="Disordered" evidence="16">
    <location>
        <begin position="3307"/>
        <end position="3351"/>
    </location>
</feature>
<feature type="domain" description="Dynein heavy chain linker" evidence="19">
    <location>
        <begin position="488"/>
        <end position="925"/>
    </location>
</feature>
<dbReference type="Proteomes" id="UP001152797">
    <property type="component" value="Unassembled WGS sequence"/>
</dbReference>
<gene>
    <name evidence="28" type="ORF">C1SCF055_LOCUS4074</name>
</gene>
<dbReference type="Pfam" id="PF12775">
    <property type="entry name" value="AAA_7"/>
    <property type="match status" value="1"/>
</dbReference>
<dbReference type="Pfam" id="PF00630">
    <property type="entry name" value="Filamin"/>
    <property type="match status" value="1"/>
</dbReference>
<keyword evidence="11" id="KW-0505">Motor protein</keyword>
<dbReference type="GO" id="GO:0030286">
    <property type="term" value="C:dynein complex"/>
    <property type="evidence" value="ECO:0007669"/>
    <property type="project" value="UniProtKB-KW"/>
</dbReference>
<keyword evidence="12" id="KW-0206">Cytoskeleton</keyword>
<evidence type="ECO:0000256" key="14">
    <source>
        <dbReference type="PROSITE-ProRule" id="PRU00087"/>
    </source>
</evidence>
<dbReference type="InterPro" id="IPR041658">
    <property type="entry name" value="AAA_lid_11"/>
</dbReference>
<evidence type="ECO:0000313" key="28">
    <source>
        <dbReference type="EMBL" id="CAI3975796.1"/>
    </source>
</evidence>
<dbReference type="InterPro" id="IPR042228">
    <property type="entry name" value="Dynein_linker_3"/>
</dbReference>
<evidence type="ECO:0000259" key="18">
    <source>
        <dbReference type="Pfam" id="PF03028"/>
    </source>
</evidence>
<evidence type="ECO:0000256" key="1">
    <source>
        <dbReference type="ARBA" id="ARBA00004430"/>
    </source>
</evidence>
<dbReference type="InterPro" id="IPR027417">
    <property type="entry name" value="P-loop_NTPase"/>
</dbReference>
<evidence type="ECO:0000259" key="22">
    <source>
        <dbReference type="Pfam" id="PF12780"/>
    </source>
</evidence>
<dbReference type="FunFam" id="1.10.287.2620:FF:000001">
    <property type="entry name" value="Cytoplasmic dynein heavy chain 1"/>
    <property type="match status" value="1"/>
</dbReference>
<dbReference type="Pfam" id="PF12777">
    <property type="entry name" value="MT"/>
    <property type="match status" value="1"/>
</dbReference>
<evidence type="ECO:0000256" key="11">
    <source>
        <dbReference type="ARBA" id="ARBA00023175"/>
    </source>
</evidence>
<dbReference type="FunFam" id="1.10.8.710:FF:000007">
    <property type="entry name" value="Putative dynein heavy chain"/>
    <property type="match status" value="1"/>
</dbReference>
<evidence type="ECO:0000256" key="2">
    <source>
        <dbReference type="ARBA" id="ARBA00008887"/>
    </source>
</evidence>
<dbReference type="Pfam" id="PF18198">
    <property type="entry name" value="AAA_lid_11"/>
    <property type="match status" value="1"/>
</dbReference>
<dbReference type="InterPro" id="IPR002909">
    <property type="entry name" value="IPT_dom"/>
</dbReference>
<comment type="similarity">
    <text evidence="2">Belongs to the dynein heavy chain family.</text>
</comment>
<evidence type="ECO:0000256" key="7">
    <source>
        <dbReference type="ARBA" id="ARBA00022840"/>
    </source>
</evidence>
<dbReference type="InterPro" id="IPR026983">
    <property type="entry name" value="DHC"/>
</dbReference>
<feature type="domain" description="IPT/TIG" evidence="17">
    <location>
        <begin position="64"/>
        <end position="148"/>
    </location>
</feature>
<dbReference type="InterPro" id="IPR041466">
    <property type="entry name" value="Dynein_AAA5_ext"/>
</dbReference>
<feature type="domain" description="Dynein heavy chain C-terminal" evidence="27">
    <location>
        <begin position="3862"/>
        <end position="3964"/>
    </location>
</feature>
<keyword evidence="4" id="KW-0493">Microtubule</keyword>
<dbReference type="PANTHER" id="PTHR45703">
    <property type="entry name" value="DYNEIN HEAVY CHAIN"/>
    <property type="match status" value="1"/>
</dbReference>
<keyword evidence="5" id="KW-0677">Repeat</keyword>
<comment type="subcellular location">
    <subcellularLocation>
        <location evidence="1">Cytoplasm</location>
        <location evidence="1">Cytoskeleton</location>
        <location evidence="1">Cilium axoneme</location>
    </subcellularLocation>
</comment>
<evidence type="ECO:0000259" key="27">
    <source>
        <dbReference type="Pfam" id="PF18199"/>
    </source>
</evidence>
<dbReference type="Gene3D" id="1.20.920.20">
    <property type="match status" value="1"/>
</dbReference>
<dbReference type="Pfam" id="PF12780">
    <property type="entry name" value="AAA_8"/>
    <property type="match status" value="1"/>
</dbReference>
<keyword evidence="13" id="KW-0966">Cell projection</keyword>
<dbReference type="GO" id="GO:0045505">
    <property type="term" value="F:dynein intermediate chain binding"/>
    <property type="evidence" value="ECO:0007669"/>
    <property type="project" value="InterPro"/>
</dbReference>
<dbReference type="InterPro" id="IPR042219">
    <property type="entry name" value="AAA_lid_11_sf"/>
</dbReference>
<keyword evidence="7" id="KW-0067">ATP-binding</keyword>
<dbReference type="GO" id="GO:0007018">
    <property type="term" value="P:microtubule-based movement"/>
    <property type="evidence" value="ECO:0007669"/>
    <property type="project" value="InterPro"/>
</dbReference>
<keyword evidence="6" id="KW-0547">Nucleotide-binding</keyword>
<dbReference type="GO" id="GO:0005874">
    <property type="term" value="C:microtubule"/>
    <property type="evidence" value="ECO:0007669"/>
    <property type="project" value="UniProtKB-KW"/>
</dbReference>
<feature type="repeat" description="Filamin" evidence="14">
    <location>
        <begin position="159"/>
        <end position="268"/>
    </location>
</feature>
<feature type="domain" description="Dynein heavy chain AAA module D4" evidence="22">
    <location>
        <begin position="2046"/>
        <end position="2308"/>
    </location>
</feature>
<feature type="domain" description="Dynein heavy chain coiled coil stalk" evidence="21">
    <location>
        <begin position="2321"/>
        <end position="2673"/>
    </location>
</feature>
<feature type="region of interest" description="Disordered" evidence="16">
    <location>
        <begin position="2942"/>
        <end position="2969"/>
    </location>
</feature>
<name>A0A9P1BM08_9DINO</name>
<accession>A0A9P1BM08</accession>
<evidence type="ECO:0000256" key="3">
    <source>
        <dbReference type="ARBA" id="ARBA00022490"/>
    </source>
</evidence>
<feature type="domain" description="Dynein heavy chain hydrolytic ATP-binding dynein motor region" evidence="20">
    <location>
        <begin position="1069"/>
        <end position="1398"/>
    </location>
</feature>
<dbReference type="InterPro" id="IPR035706">
    <property type="entry name" value="AAA_9"/>
</dbReference>
<evidence type="ECO:0000259" key="21">
    <source>
        <dbReference type="Pfam" id="PF12777"/>
    </source>
</evidence>
<evidence type="ECO:0000256" key="4">
    <source>
        <dbReference type="ARBA" id="ARBA00022701"/>
    </source>
</evidence>
<dbReference type="SMART" id="SM00557">
    <property type="entry name" value="IG_FLMN"/>
    <property type="match status" value="1"/>
</dbReference>
<feature type="compositionally biased region" description="Acidic residues" evidence="16">
    <location>
        <begin position="3318"/>
        <end position="3351"/>
    </location>
</feature>
<dbReference type="InterPro" id="IPR017868">
    <property type="entry name" value="Filamin/ABP280_repeat-like"/>
</dbReference>
<dbReference type="Pfam" id="PF01833">
    <property type="entry name" value="TIG"/>
    <property type="match status" value="1"/>
</dbReference>
<dbReference type="InterPro" id="IPR041228">
    <property type="entry name" value="Dynein_C"/>
</dbReference>
<dbReference type="Pfam" id="PF03028">
    <property type="entry name" value="Dynein_heavy"/>
    <property type="match status" value="1"/>
</dbReference>
<feature type="domain" description="Dynein heavy chain ATP-binding dynein motor region" evidence="23">
    <location>
        <begin position="3195"/>
        <end position="3238"/>
    </location>
</feature>
<evidence type="ECO:0000313" key="31">
    <source>
        <dbReference type="Proteomes" id="UP001152797"/>
    </source>
</evidence>
<dbReference type="Gene3D" id="1.10.287.2620">
    <property type="match status" value="1"/>
</dbReference>
<evidence type="ECO:0000256" key="8">
    <source>
        <dbReference type="ARBA" id="ARBA00023017"/>
    </source>
</evidence>